<evidence type="ECO:0000313" key="3">
    <source>
        <dbReference type="EMBL" id="GLJ76714.1"/>
    </source>
</evidence>
<keyword evidence="2" id="KW-0812">Transmembrane</keyword>
<dbReference type="EMBL" id="BSEN01000010">
    <property type="protein sequence ID" value="GLJ76714.1"/>
    <property type="molecule type" value="Genomic_DNA"/>
</dbReference>
<organism evidence="3 4">
    <name type="scientific">Leifsonia poae</name>
    <dbReference type="NCBI Taxonomy" id="110933"/>
    <lineage>
        <taxon>Bacteria</taxon>
        <taxon>Bacillati</taxon>
        <taxon>Actinomycetota</taxon>
        <taxon>Actinomycetes</taxon>
        <taxon>Micrococcales</taxon>
        <taxon>Microbacteriaceae</taxon>
        <taxon>Leifsonia</taxon>
    </lineage>
</organism>
<protein>
    <submittedName>
        <fullName evidence="3">Uncharacterized protein</fullName>
    </submittedName>
</protein>
<gene>
    <name evidence="3" type="ORF">GCM10017584_22880</name>
</gene>
<evidence type="ECO:0000256" key="2">
    <source>
        <dbReference type="SAM" id="Phobius"/>
    </source>
</evidence>
<comment type="caution">
    <text evidence="3">The sequence shown here is derived from an EMBL/GenBank/DDBJ whole genome shotgun (WGS) entry which is preliminary data.</text>
</comment>
<dbReference type="AlphaFoldDB" id="A0A9W6HA51"/>
<keyword evidence="4" id="KW-1185">Reference proteome</keyword>
<name>A0A9W6HA51_9MICO</name>
<reference evidence="3" key="2">
    <citation type="submission" date="2023-01" db="EMBL/GenBank/DDBJ databases">
        <authorList>
            <person name="Sun Q."/>
            <person name="Evtushenko L."/>
        </authorList>
    </citation>
    <scope>NUCLEOTIDE SEQUENCE</scope>
    <source>
        <strain evidence="3">VKM Ac-1401</strain>
    </source>
</reference>
<accession>A0A9W6HA51</accession>
<keyword evidence="2" id="KW-1133">Transmembrane helix</keyword>
<sequence>MSADQHDNTRPIEPDDTAATRPLDESVPAGPVTENGTDAPPVSTGASAPFDATIPLTAAAPPPPAGAFSATVSSSPYRPERPTRRPSIRWGGVVWGAILVVFALTMLWIVSARTRLVAAELWLQSLTPASAWTLGLVAAGAIIVILALLAVVRSAQRASRS</sequence>
<dbReference type="Proteomes" id="UP001142372">
    <property type="component" value="Unassembled WGS sequence"/>
</dbReference>
<reference evidence="3" key="1">
    <citation type="journal article" date="2014" name="Int. J. Syst. Evol. Microbiol.">
        <title>Complete genome sequence of Corynebacterium casei LMG S-19264T (=DSM 44701T), isolated from a smear-ripened cheese.</title>
        <authorList>
            <consortium name="US DOE Joint Genome Institute (JGI-PGF)"/>
            <person name="Walter F."/>
            <person name="Albersmeier A."/>
            <person name="Kalinowski J."/>
            <person name="Ruckert C."/>
        </authorList>
    </citation>
    <scope>NUCLEOTIDE SEQUENCE</scope>
    <source>
        <strain evidence="3">VKM Ac-1401</strain>
    </source>
</reference>
<dbReference type="RefSeq" id="WP_271177367.1">
    <property type="nucleotide sequence ID" value="NZ_BAAAJO010000008.1"/>
</dbReference>
<feature type="region of interest" description="Disordered" evidence="1">
    <location>
        <begin position="1"/>
        <end position="83"/>
    </location>
</feature>
<feature type="transmembrane region" description="Helical" evidence="2">
    <location>
        <begin position="88"/>
        <end position="110"/>
    </location>
</feature>
<evidence type="ECO:0000313" key="4">
    <source>
        <dbReference type="Proteomes" id="UP001142372"/>
    </source>
</evidence>
<feature type="transmembrane region" description="Helical" evidence="2">
    <location>
        <begin position="130"/>
        <end position="152"/>
    </location>
</feature>
<keyword evidence="2" id="KW-0472">Membrane</keyword>
<feature type="compositionally biased region" description="Basic and acidic residues" evidence="1">
    <location>
        <begin position="1"/>
        <end position="13"/>
    </location>
</feature>
<evidence type="ECO:0000256" key="1">
    <source>
        <dbReference type="SAM" id="MobiDB-lite"/>
    </source>
</evidence>
<proteinExistence type="predicted"/>